<dbReference type="GeneID" id="19738667"/>
<sequence>MNCQNMEIKLKNGFTLFHHQVETMKWMEKREASKEKGIKGGIVCHTMGLGKTLTALAFSFQNKGKFPTLIVTSKTVLSEWKHEGVEKFFITQSNEENGTGGAVLNALYLHRDYLGKGIEKIDREQLMKYDIVITTYDVCVSTCHKGKYYEQCLETEENNFTSINCRRRKGANLSKLKGTAVIYGTPWGRVICDESQRFSNPKTKIYKYMMAIYGKYKWCLSGTPIRNYETDIWTQLRFCGYHSVNNHREWNQNGHKIFKEERLSDAIFLIDYSSTKIQLPEKYENEIKVSLTGKHREVYEEFLNETRVAYKKMMLDLCSFTNVLAMFTRLRQCAIAPYLITPDAKRTRKTKKQNQDAWHLDKDGEAGILSCKIQKIVSIIKEVTYKEKKDVFSLKTLAQKAVRENFHADDLRNMHSKHQGLFNNDHPTKVIVFSMFTSCLDLLGDALRTSYPTFKFVQIDGSTTNRTSLLDKFKIDPAIQGLLLTYKVGSEGLNLTEATHCICVEPWWTNSVHNQAKARCWRTGQTKPVHVHNIIIEGSIEERIVEVCKGKDDMASSYLKGTERTFKAGPKLDKYTLGKMLGMKF</sequence>
<dbReference type="Gene3D" id="3.40.50.300">
    <property type="entry name" value="P-loop containing nucleotide triphosphate hydrolases"/>
    <property type="match status" value="1"/>
</dbReference>
<dbReference type="InterPro" id="IPR027417">
    <property type="entry name" value="P-loop_NTPase"/>
</dbReference>
<dbReference type="Pfam" id="PF00271">
    <property type="entry name" value="Helicase_C"/>
    <property type="match status" value="1"/>
</dbReference>
<dbReference type="OrthoDB" id="14511at10239"/>
<keyword evidence="6" id="KW-0347">Helicase</keyword>
<keyword evidence="3" id="KW-0067">ATP-binding</keyword>
<evidence type="ECO:0000256" key="3">
    <source>
        <dbReference type="ARBA" id="ARBA00022840"/>
    </source>
</evidence>
<dbReference type="PANTHER" id="PTHR45626:SF14">
    <property type="entry name" value="ATP-DEPENDENT DNA HELICASE (EUROFUNG)"/>
    <property type="match status" value="1"/>
</dbReference>
<evidence type="ECO:0000313" key="6">
    <source>
        <dbReference type="EMBL" id="CCV02455.1"/>
    </source>
</evidence>
<evidence type="ECO:0000313" key="7">
    <source>
        <dbReference type="Proteomes" id="UP000114278"/>
    </source>
</evidence>
<dbReference type="Pfam" id="PF00176">
    <property type="entry name" value="SNF2-rel_dom"/>
    <property type="match status" value="1"/>
</dbReference>
<dbReference type="InterPro" id="IPR050628">
    <property type="entry name" value="SNF2_RAD54_helicase_TF"/>
</dbReference>
<dbReference type="EMBL" id="HF920637">
    <property type="protein sequence ID" value="CCV02455.1"/>
    <property type="molecule type" value="Genomic_DNA"/>
</dbReference>
<evidence type="ECO:0000256" key="2">
    <source>
        <dbReference type="ARBA" id="ARBA00022801"/>
    </source>
</evidence>
<dbReference type="SMART" id="SM00487">
    <property type="entry name" value="DEXDc"/>
    <property type="match status" value="1"/>
</dbReference>
<dbReference type="GO" id="GO:0006281">
    <property type="term" value="P:DNA repair"/>
    <property type="evidence" value="ECO:0007669"/>
    <property type="project" value="TreeGrafter"/>
</dbReference>
<dbReference type="GO" id="GO:0008094">
    <property type="term" value="F:ATP-dependent activity, acting on DNA"/>
    <property type="evidence" value="ECO:0007669"/>
    <property type="project" value="TreeGrafter"/>
</dbReference>
<feature type="domain" description="Helicase C-terminal" evidence="5">
    <location>
        <begin position="410"/>
        <end position="581"/>
    </location>
</feature>
<organism evidence="6 7">
    <name type="scientific">Armadillidium vulgare iridescent virus</name>
    <dbReference type="NCBI Taxonomy" id="72201"/>
    <lineage>
        <taxon>Viruses</taxon>
        <taxon>Varidnaviria</taxon>
        <taxon>Bamfordvirae</taxon>
        <taxon>Nucleocytoviricota</taxon>
        <taxon>Megaviricetes</taxon>
        <taxon>Pimascovirales</taxon>
        <taxon>Pimascovirales incertae sedis</taxon>
        <taxon>Iridoviridae</taxon>
        <taxon>Betairidovirinae</taxon>
        <taxon>Iridovirus</taxon>
        <taxon>Iridovirus armadillidium1</taxon>
        <taxon>Invertebrate iridescent virus 31</taxon>
    </lineage>
</organism>
<dbReference type="InterPro" id="IPR000330">
    <property type="entry name" value="SNF2_N"/>
</dbReference>
<dbReference type="PROSITE" id="PS51194">
    <property type="entry name" value="HELICASE_CTER"/>
    <property type="match status" value="1"/>
</dbReference>
<evidence type="ECO:0000259" key="4">
    <source>
        <dbReference type="PROSITE" id="PS51192"/>
    </source>
</evidence>
<dbReference type="RefSeq" id="YP_009046697.1">
    <property type="nucleotide sequence ID" value="NC_024451.1"/>
</dbReference>
<dbReference type="SMART" id="SM00490">
    <property type="entry name" value="HELICc"/>
    <property type="match status" value="1"/>
</dbReference>
<keyword evidence="1" id="KW-0547">Nucleotide-binding</keyword>
<dbReference type="PANTHER" id="PTHR45626">
    <property type="entry name" value="TRANSCRIPTION TERMINATION FACTOR 2-RELATED"/>
    <property type="match status" value="1"/>
</dbReference>
<proteinExistence type="predicted"/>
<dbReference type="PROSITE" id="PS51192">
    <property type="entry name" value="HELICASE_ATP_BIND_1"/>
    <property type="match status" value="1"/>
</dbReference>
<dbReference type="GO" id="GO:0005524">
    <property type="term" value="F:ATP binding"/>
    <property type="evidence" value="ECO:0007669"/>
    <property type="project" value="UniProtKB-KW"/>
</dbReference>
<dbReference type="SUPFAM" id="SSF52540">
    <property type="entry name" value="P-loop containing nucleoside triphosphate hydrolases"/>
    <property type="match status" value="2"/>
</dbReference>
<dbReference type="InterPro" id="IPR001650">
    <property type="entry name" value="Helicase_C-like"/>
</dbReference>
<evidence type="ECO:0000256" key="1">
    <source>
        <dbReference type="ARBA" id="ARBA00022741"/>
    </source>
</evidence>
<name>A0A068QL41_9VIRU</name>
<dbReference type="CDD" id="cd18793">
    <property type="entry name" value="SF2_C_SNF"/>
    <property type="match status" value="1"/>
</dbReference>
<keyword evidence="2" id="KW-0378">Hydrolase</keyword>
<dbReference type="InterPro" id="IPR049730">
    <property type="entry name" value="SNF2/RAD54-like_C"/>
</dbReference>
<feature type="domain" description="Helicase ATP-binding" evidence="4">
    <location>
        <begin position="32"/>
        <end position="242"/>
    </location>
</feature>
<gene>
    <name evidence="6" type="primary">083R</name>
    <name evidence="6" type="ORF">IIV31_083R</name>
</gene>
<accession>A0A068QL41</accession>
<dbReference type="GO" id="GO:0004386">
    <property type="term" value="F:helicase activity"/>
    <property type="evidence" value="ECO:0007669"/>
    <property type="project" value="UniProtKB-KW"/>
</dbReference>
<dbReference type="Gene3D" id="3.40.50.10810">
    <property type="entry name" value="Tandem AAA-ATPase domain"/>
    <property type="match status" value="1"/>
</dbReference>
<keyword evidence="7" id="KW-1185">Reference proteome</keyword>
<dbReference type="InterPro" id="IPR038718">
    <property type="entry name" value="SNF2-like_sf"/>
</dbReference>
<dbReference type="KEGG" id="vg:19738667"/>
<dbReference type="Proteomes" id="UP000114278">
    <property type="component" value="Segment"/>
</dbReference>
<reference evidence="6 7" key="1">
    <citation type="journal article" date="2014" name="J. Gen. Virol.">
        <title>Genome sequence of a crustacean iridovirus, IIV31, isolated from the pill bug, Armadillidium vulgare.</title>
        <authorList>
            <person name="Piegu B."/>
            <person name="Guizard S."/>
            <person name="Yeping T."/>
            <person name="Cruaud C."/>
            <person name="Asgari S."/>
            <person name="Bideshi D.K."/>
            <person name="Federici B.A."/>
            <person name="Bigot Y."/>
        </authorList>
    </citation>
    <scope>NUCLEOTIDE SEQUENCE [LARGE SCALE GENOMIC DNA]</scope>
</reference>
<evidence type="ECO:0000259" key="5">
    <source>
        <dbReference type="PROSITE" id="PS51194"/>
    </source>
</evidence>
<protein>
    <submittedName>
        <fullName evidence="6">SNF2 family DNA/RNA helicase</fullName>
    </submittedName>
</protein>
<dbReference type="GO" id="GO:0016787">
    <property type="term" value="F:hydrolase activity"/>
    <property type="evidence" value="ECO:0007669"/>
    <property type="project" value="UniProtKB-KW"/>
</dbReference>
<dbReference type="InterPro" id="IPR014001">
    <property type="entry name" value="Helicase_ATP-bd"/>
</dbReference>